<dbReference type="EMBL" id="NBSK02000008">
    <property type="protein sequence ID" value="KAJ0189872.1"/>
    <property type="molecule type" value="Genomic_DNA"/>
</dbReference>
<accession>A0A9R1WYD0</accession>
<dbReference type="AlphaFoldDB" id="A0A9R1WYD0"/>
<evidence type="ECO:0000313" key="2">
    <source>
        <dbReference type="Proteomes" id="UP000235145"/>
    </source>
</evidence>
<evidence type="ECO:0000313" key="1">
    <source>
        <dbReference type="EMBL" id="KAJ0189872.1"/>
    </source>
</evidence>
<gene>
    <name evidence="1" type="ORF">LSAT_V11C800399360</name>
</gene>
<name>A0A9R1WYD0_LACSA</name>
<reference evidence="1 2" key="1">
    <citation type="journal article" date="2017" name="Nat. Commun.">
        <title>Genome assembly with in vitro proximity ligation data and whole-genome triplication in lettuce.</title>
        <authorList>
            <person name="Reyes-Chin-Wo S."/>
            <person name="Wang Z."/>
            <person name="Yang X."/>
            <person name="Kozik A."/>
            <person name="Arikit S."/>
            <person name="Song C."/>
            <person name="Xia L."/>
            <person name="Froenicke L."/>
            <person name="Lavelle D.O."/>
            <person name="Truco M.J."/>
            <person name="Xia R."/>
            <person name="Zhu S."/>
            <person name="Xu C."/>
            <person name="Xu H."/>
            <person name="Xu X."/>
            <person name="Cox K."/>
            <person name="Korf I."/>
            <person name="Meyers B.C."/>
            <person name="Michelmore R.W."/>
        </authorList>
    </citation>
    <scope>NUCLEOTIDE SEQUENCE [LARGE SCALE GENOMIC DNA]</scope>
    <source>
        <strain evidence="2">cv. Salinas</strain>
        <tissue evidence="1">Seedlings</tissue>
    </source>
</reference>
<dbReference type="Proteomes" id="UP000235145">
    <property type="component" value="Unassembled WGS sequence"/>
</dbReference>
<protein>
    <recommendedName>
        <fullName evidence="3">Reverse transcriptase zinc-binding domain-containing protein</fullName>
    </recommendedName>
</protein>
<proteinExistence type="predicted"/>
<organism evidence="1 2">
    <name type="scientific">Lactuca sativa</name>
    <name type="common">Garden lettuce</name>
    <dbReference type="NCBI Taxonomy" id="4236"/>
    <lineage>
        <taxon>Eukaryota</taxon>
        <taxon>Viridiplantae</taxon>
        <taxon>Streptophyta</taxon>
        <taxon>Embryophyta</taxon>
        <taxon>Tracheophyta</taxon>
        <taxon>Spermatophyta</taxon>
        <taxon>Magnoliopsida</taxon>
        <taxon>eudicotyledons</taxon>
        <taxon>Gunneridae</taxon>
        <taxon>Pentapetalae</taxon>
        <taxon>asterids</taxon>
        <taxon>campanulids</taxon>
        <taxon>Asterales</taxon>
        <taxon>Asteraceae</taxon>
        <taxon>Cichorioideae</taxon>
        <taxon>Cichorieae</taxon>
        <taxon>Lactucinae</taxon>
        <taxon>Lactuca</taxon>
    </lineage>
</organism>
<sequence>MFDRVQIEGLTWDWRSPPVSEDQVHNLNIISSKIGTFQPTGRLDHWKCDLSNDGKYHVDVLRQIIDHTQLAANEGVIPWIHEVPIKRRGVSITSTLCGYCSLADEDVDHILMRCHLASTGNCLKRSKNIISVCYGAISLIRKARCDWVPKKIRTSRQR</sequence>
<comment type="caution">
    <text evidence="1">The sequence shown here is derived from an EMBL/GenBank/DDBJ whole genome shotgun (WGS) entry which is preliminary data.</text>
</comment>
<evidence type="ECO:0008006" key="3">
    <source>
        <dbReference type="Google" id="ProtNLM"/>
    </source>
</evidence>
<keyword evidence="2" id="KW-1185">Reference proteome</keyword>